<evidence type="ECO:0000259" key="1">
    <source>
        <dbReference type="Pfam" id="PF13785"/>
    </source>
</evidence>
<gene>
    <name evidence="2" type="ORF">RYS15_13000</name>
</gene>
<evidence type="ECO:0000313" key="2">
    <source>
        <dbReference type="EMBL" id="MDV2079605.1"/>
    </source>
</evidence>
<feature type="domain" description="DUF4178" evidence="1">
    <location>
        <begin position="59"/>
        <end position="192"/>
    </location>
</feature>
<reference evidence="2 3" key="1">
    <citation type="submission" date="2023-10" db="EMBL/GenBank/DDBJ databases">
        <title>Characteristics and mechanism of a salt-tolerant marine origin heterotrophic nitrifying- aerobic denitrifying bacteria Marinobacter xestospongiae HN1.</title>
        <authorList>
            <person name="Qi R."/>
        </authorList>
    </citation>
    <scope>NUCLEOTIDE SEQUENCE [LARGE SCALE GENOMIC DNA]</scope>
    <source>
        <strain evidence="2 3">HN1</strain>
    </source>
</reference>
<evidence type="ECO:0000313" key="3">
    <source>
        <dbReference type="Proteomes" id="UP001269819"/>
    </source>
</evidence>
<dbReference type="Pfam" id="PF13785">
    <property type="entry name" value="DUF4178"/>
    <property type="match status" value="1"/>
</dbReference>
<name>A0ABU3VZ82_9GAMM</name>
<dbReference type="EMBL" id="JAWIIJ010000008">
    <property type="protein sequence ID" value="MDV2079605.1"/>
    <property type="molecule type" value="Genomic_DNA"/>
</dbReference>
<protein>
    <submittedName>
        <fullName evidence="2">DUF4178 domain-containing protein</fullName>
    </submittedName>
</protein>
<dbReference type="RefSeq" id="WP_316974128.1">
    <property type="nucleotide sequence ID" value="NZ_JAWIIJ010000008.1"/>
</dbReference>
<accession>A0ABU3VZ82</accession>
<proteinExistence type="predicted"/>
<dbReference type="InterPro" id="IPR025235">
    <property type="entry name" value="DUF4178"/>
</dbReference>
<keyword evidence="3" id="KW-1185">Reference proteome</keyword>
<comment type="caution">
    <text evidence="2">The sequence shown here is derived from an EMBL/GenBank/DDBJ whole genome shotgun (WGS) entry which is preliminary data.</text>
</comment>
<organism evidence="2 3">
    <name type="scientific">Marinobacter xestospongiae</name>
    <dbReference type="NCBI Taxonomy" id="994319"/>
    <lineage>
        <taxon>Bacteria</taxon>
        <taxon>Pseudomonadati</taxon>
        <taxon>Pseudomonadota</taxon>
        <taxon>Gammaproteobacteria</taxon>
        <taxon>Pseudomonadales</taxon>
        <taxon>Marinobacteraceae</taxon>
        <taxon>Marinobacter</taxon>
    </lineage>
</organism>
<dbReference type="Proteomes" id="UP001269819">
    <property type="component" value="Unassembled WGS sequence"/>
</dbReference>
<sequence length="204" mass="22981">MVLELLLLAVLVVLAYVAYRQWSNQGGGASAPAPTGPGGIEQVGVGGVIQLPPFGDDLDPRDVEVTARHVYDQDGYRWYELEGQSGSGTVWLDVERDDELETSVTLKRLRLDEIGLAADALEQLKPGARVEFDGRVFHLGEQGRARFLPNGDSARAETLVFWDLEGEDDRHDLSIERWDQEYRVYLSQRLSPERIRVYRTSHQE</sequence>